<evidence type="ECO:0000259" key="4">
    <source>
        <dbReference type="Pfam" id="PF00542"/>
    </source>
</evidence>
<evidence type="ECO:0000256" key="3">
    <source>
        <dbReference type="ARBA" id="ARBA00023274"/>
    </source>
</evidence>
<dbReference type="InterPro" id="IPR014719">
    <property type="entry name" value="Ribosomal_bL12_C/ClpS-like"/>
</dbReference>
<feature type="domain" description="Large ribosomal subunit protein bL12 oligomerization" evidence="5">
    <location>
        <begin position="61"/>
        <end position="111"/>
    </location>
</feature>
<dbReference type="Pfam" id="PF16320">
    <property type="entry name" value="Ribosomal_L12_N"/>
    <property type="match status" value="1"/>
</dbReference>
<evidence type="ECO:0000313" key="6">
    <source>
        <dbReference type="EMBL" id="KAG0556607.1"/>
    </source>
</evidence>
<dbReference type="InterPro" id="IPR036235">
    <property type="entry name" value="Ribosomal_bL12_oligo_N_sf"/>
</dbReference>
<dbReference type="Gene3D" id="1.20.5.710">
    <property type="entry name" value="Single helix bin"/>
    <property type="match status" value="1"/>
</dbReference>
<dbReference type="GO" id="GO:0006412">
    <property type="term" value="P:translation"/>
    <property type="evidence" value="ECO:0007669"/>
    <property type="project" value="InterPro"/>
</dbReference>
<dbReference type="EMBL" id="CM026432">
    <property type="protein sequence ID" value="KAG0556607.1"/>
    <property type="molecule type" value="Genomic_DNA"/>
</dbReference>
<dbReference type="CDD" id="cd00387">
    <property type="entry name" value="Ribosomal_L7_L12"/>
    <property type="match status" value="1"/>
</dbReference>
<evidence type="ECO:0000256" key="1">
    <source>
        <dbReference type="ARBA" id="ARBA00007197"/>
    </source>
</evidence>
<evidence type="ECO:0000313" key="7">
    <source>
        <dbReference type="Proteomes" id="UP000822688"/>
    </source>
</evidence>
<keyword evidence="3" id="KW-0687">Ribonucleoprotein</keyword>
<dbReference type="InterPro" id="IPR000206">
    <property type="entry name" value="Ribosomal_bL12"/>
</dbReference>
<dbReference type="Pfam" id="PF00542">
    <property type="entry name" value="Ribosomal_L12"/>
    <property type="match status" value="1"/>
</dbReference>
<feature type="domain" description="Large ribosomal subunit protein bL12 C-terminal" evidence="4">
    <location>
        <begin position="124"/>
        <end position="188"/>
    </location>
</feature>
<keyword evidence="2" id="KW-0689">Ribosomal protein</keyword>
<dbReference type="FunFam" id="3.30.1390.10:FF:000001">
    <property type="entry name" value="50S ribosomal protein L7/L12"/>
    <property type="match status" value="1"/>
</dbReference>
<dbReference type="GO" id="GO:0005840">
    <property type="term" value="C:ribosome"/>
    <property type="evidence" value="ECO:0007669"/>
    <property type="project" value="UniProtKB-KW"/>
</dbReference>
<evidence type="ECO:0008006" key="8">
    <source>
        <dbReference type="Google" id="ProtNLM"/>
    </source>
</evidence>
<reference evidence="6 7" key="1">
    <citation type="submission" date="2020-06" db="EMBL/GenBank/DDBJ databases">
        <title>WGS assembly of Ceratodon purpureus strain R40.</title>
        <authorList>
            <person name="Carey S.B."/>
            <person name="Jenkins J."/>
            <person name="Shu S."/>
            <person name="Lovell J.T."/>
            <person name="Sreedasyam A."/>
            <person name="Maumus F."/>
            <person name="Tiley G.P."/>
            <person name="Fernandez-Pozo N."/>
            <person name="Barry K."/>
            <person name="Chen C."/>
            <person name="Wang M."/>
            <person name="Lipzen A."/>
            <person name="Daum C."/>
            <person name="Saski C.A."/>
            <person name="Payton A.C."/>
            <person name="Mcbreen J.C."/>
            <person name="Conrad R.E."/>
            <person name="Kollar L.M."/>
            <person name="Olsson S."/>
            <person name="Huttunen S."/>
            <person name="Landis J.B."/>
            <person name="Wickett N.J."/>
            <person name="Johnson M.G."/>
            <person name="Rensing S.A."/>
            <person name="Grimwood J."/>
            <person name="Schmutz J."/>
            <person name="Mcdaniel S.F."/>
        </authorList>
    </citation>
    <scope>NUCLEOTIDE SEQUENCE [LARGE SCALE GENOMIC DNA]</scope>
    <source>
        <strain evidence="6 7">R40</strain>
    </source>
</reference>
<dbReference type="InterPro" id="IPR008932">
    <property type="entry name" value="Ribosomal_bL12_oligo"/>
</dbReference>
<protein>
    <recommendedName>
        <fullName evidence="8">Ribosomal protein L7/L12 C-terminal domain-containing protein</fullName>
    </recommendedName>
</protein>
<dbReference type="Gene3D" id="3.30.1390.10">
    <property type="match status" value="1"/>
</dbReference>
<sequence>MNQLWSCPARSTLFRSIRRIAGSSSLSCNEVNGAKWFSNAAARESDDETEARSPPSERVQRLAEDISTLSLLEVSDLTTLLRRKLGLPEGMGMMPMGMMPGMQMGGASGAAAPAEEAKVEKTSFDVKLEKFDAGSKIKIIKEVRTFTELGLKEAKELVEKAPVVLKSGVAKDEAEQIIEKLKSVGATALME</sequence>
<dbReference type="SUPFAM" id="SSF54736">
    <property type="entry name" value="ClpS-like"/>
    <property type="match status" value="1"/>
</dbReference>
<dbReference type="AlphaFoldDB" id="A0A8T0GDL2"/>
<dbReference type="GO" id="GO:0003729">
    <property type="term" value="F:mRNA binding"/>
    <property type="evidence" value="ECO:0007669"/>
    <property type="project" value="TreeGrafter"/>
</dbReference>
<comment type="caution">
    <text evidence="6">The sequence shown here is derived from an EMBL/GenBank/DDBJ whole genome shotgun (WGS) entry which is preliminary data.</text>
</comment>
<accession>A0A8T0GDL2</accession>
<dbReference type="Proteomes" id="UP000822688">
    <property type="component" value="Chromosome 11"/>
</dbReference>
<evidence type="ECO:0000259" key="5">
    <source>
        <dbReference type="Pfam" id="PF16320"/>
    </source>
</evidence>
<name>A0A8T0GDL2_CERPU</name>
<dbReference type="GO" id="GO:0003735">
    <property type="term" value="F:structural constituent of ribosome"/>
    <property type="evidence" value="ECO:0007669"/>
    <property type="project" value="InterPro"/>
</dbReference>
<dbReference type="PANTHER" id="PTHR45987">
    <property type="entry name" value="39S RIBOSOMAL PROTEIN L12"/>
    <property type="match status" value="1"/>
</dbReference>
<keyword evidence="7" id="KW-1185">Reference proteome</keyword>
<gene>
    <name evidence="6" type="ORF">KC19_11G066800</name>
</gene>
<dbReference type="GO" id="GO:1990904">
    <property type="term" value="C:ribonucleoprotein complex"/>
    <property type="evidence" value="ECO:0007669"/>
    <property type="project" value="UniProtKB-KW"/>
</dbReference>
<dbReference type="PANTHER" id="PTHR45987:SF4">
    <property type="entry name" value="LARGE RIBOSOMAL SUBUNIT PROTEIN BL12M"/>
    <property type="match status" value="1"/>
</dbReference>
<comment type="similarity">
    <text evidence="1">Belongs to the bacterial ribosomal protein bL12 family.</text>
</comment>
<dbReference type="HAMAP" id="MF_00368">
    <property type="entry name" value="Ribosomal_bL12"/>
    <property type="match status" value="1"/>
</dbReference>
<evidence type="ECO:0000256" key="2">
    <source>
        <dbReference type="ARBA" id="ARBA00022980"/>
    </source>
</evidence>
<proteinExistence type="inferred from homology"/>
<dbReference type="InterPro" id="IPR013823">
    <property type="entry name" value="Ribosomal_bL12_C"/>
</dbReference>
<organism evidence="6 7">
    <name type="scientific">Ceratodon purpureus</name>
    <name type="common">Fire moss</name>
    <name type="synonym">Dicranum purpureum</name>
    <dbReference type="NCBI Taxonomy" id="3225"/>
    <lineage>
        <taxon>Eukaryota</taxon>
        <taxon>Viridiplantae</taxon>
        <taxon>Streptophyta</taxon>
        <taxon>Embryophyta</taxon>
        <taxon>Bryophyta</taxon>
        <taxon>Bryophytina</taxon>
        <taxon>Bryopsida</taxon>
        <taxon>Dicranidae</taxon>
        <taxon>Pseudoditrichales</taxon>
        <taxon>Ditrichaceae</taxon>
        <taxon>Ceratodon</taxon>
    </lineage>
</organism>
<dbReference type="SUPFAM" id="SSF48300">
    <property type="entry name" value="Ribosomal protein L7/12, oligomerisation (N-terminal) domain"/>
    <property type="match status" value="1"/>
</dbReference>
<dbReference type="GO" id="GO:0005737">
    <property type="term" value="C:cytoplasm"/>
    <property type="evidence" value="ECO:0007669"/>
    <property type="project" value="UniProtKB-ARBA"/>
</dbReference>